<evidence type="ECO:0000313" key="1">
    <source>
        <dbReference type="EMBL" id="KJU87436.1"/>
    </source>
</evidence>
<accession>A0A0F3GZV2</accession>
<protein>
    <submittedName>
        <fullName evidence="1">Uncharacterized protein</fullName>
    </submittedName>
</protein>
<organism evidence="1 2">
    <name type="scientific">Candidatus Magnetobacterium bavaricum</name>
    <dbReference type="NCBI Taxonomy" id="29290"/>
    <lineage>
        <taxon>Bacteria</taxon>
        <taxon>Pseudomonadati</taxon>
        <taxon>Nitrospirota</taxon>
        <taxon>Thermodesulfovibrionia</taxon>
        <taxon>Thermodesulfovibrionales</taxon>
        <taxon>Candidatus Magnetobacteriaceae</taxon>
        <taxon>Candidatus Magnetobacterium</taxon>
    </lineage>
</organism>
<dbReference type="Proteomes" id="UP000033423">
    <property type="component" value="Unassembled WGS sequence"/>
</dbReference>
<keyword evidence="2" id="KW-1185">Reference proteome</keyword>
<sequence length="64" mass="7098">MRISYTDNACSSMASKTACGSSICCNNVISMNNNSEFVKSYKFTCLNSISTYRFSNSNFSSLYC</sequence>
<gene>
    <name evidence="1" type="ORF">MBAV_000370</name>
</gene>
<dbReference type="AlphaFoldDB" id="A0A0F3GZV2"/>
<comment type="caution">
    <text evidence="1">The sequence shown here is derived from an EMBL/GenBank/DDBJ whole genome shotgun (WGS) entry which is preliminary data.</text>
</comment>
<dbReference type="EMBL" id="LACI01000169">
    <property type="protein sequence ID" value="KJU87436.1"/>
    <property type="molecule type" value="Genomic_DNA"/>
</dbReference>
<proteinExistence type="predicted"/>
<name>A0A0F3GZV2_9BACT</name>
<evidence type="ECO:0000313" key="2">
    <source>
        <dbReference type="Proteomes" id="UP000033423"/>
    </source>
</evidence>
<reference evidence="1 2" key="1">
    <citation type="submission" date="2015-02" db="EMBL/GenBank/DDBJ databases">
        <title>Single-cell genomics of uncultivated deep-branching MTB reveals a conserved set of magnetosome genes.</title>
        <authorList>
            <person name="Kolinko S."/>
            <person name="Richter M."/>
            <person name="Glockner F.O."/>
            <person name="Brachmann A."/>
            <person name="Schuler D."/>
        </authorList>
    </citation>
    <scope>NUCLEOTIDE SEQUENCE [LARGE SCALE GENOMIC DNA]</scope>
    <source>
        <strain evidence="1">TM-1</strain>
    </source>
</reference>